<name>G5J091_CROWT</name>
<proteinExistence type="predicted"/>
<dbReference type="PATRIC" id="fig|423471.3.peg.856"/>
<dbReference type="AlphaFoldDB" id="G5J091"/>
<dbReference type="EMBL" id="AESD01000150">
    <property type="protein sequence ID" value="EHJ14390.1"/>
    <property type="molecule type" value="Genomic_DNA"/>
</dbReference>
<evidence type="ECO:0000313" key="2">
    <source>
        <dbReference type="Proteomes" id="UP000003477"/>
    </source>
</evidence>
<dbReference type="Proteomes" id="UP000003477">
    <property type="component" value="Unassembled WGS sequence"/>
</dbReference>
<protein>
    <submittedName>
        <fullName evidence="1">Uncharacterized protein</fullName>
    </submittedName>
</protein>
<gene>
    <name evidence="1" type="ORF">CWATWH0003_0928</name>
</gene>
<organism evidence="1 2">
    <name type="scientific">Crocosphaera watsonii WH 0003</name>
    <dbReference type="NCBI Taxonomy" id="423471"/>
    <lineage>
        <taxon>Bacteria</taxon>
        <taxon>Bacillati</taxon>
        <taxon>Cyanobacteriota</taxon>
        <taxon>Cyanophyceae</taxon>
        <taxon>Oscillatoriophycideae</taxon>
        <taxon>Chroococcales</taxon>
        <taxon>Aphanothecaceae</taxon>
        <taxon>Crocosphaera</taxon>
    </lineage>
</organism>
<dbReference type="GeneID" id="88764803"/>
<dbReference type="RefSeq" id="WP_007303987.1">
    <property type="nucleotide sequence ID" value="NZ_AESD01000150.1"/>
</dbReference>
<accession>G5J091</accession>
<comment type="caution">
    <text evidence="1">The sequence shown here is derived from an EMBL/GenBank/DDBJ whole genome shotgun (WGS) entry which is preliminary data.</text>
</comment>
<reference evidence="1 2" key="1">
    <citation type="journal article" date="2011" name="Front. Microbiol.">
        <title>Two Strains of Crocosphaera watsonii with Highly Conserved Genomes are Distinguished by Strain-Specific Features.</title>
        <authorList>
            <person name="Bench S.R."/>
            <person name="Ilikchyan I.N."/>
            <person name="Tripp H.J."/>
            <person name="Zehr J.P."/>
        </authorList>
    </citation>
    <scope>NUCLEOTIDE SEQUENCE [LARGE SCALE GENOMIC DNA]</scope>
    <source>
        <strain evidence="1 2">WH 0003</strain>
    </source>
</reference>
<evidence type="ECO:0000313" key="1">
    <source>
        <dbReference type="EMBL" id="EHJ14390.1"/>
    </source>
</evidence>
<sequence>MTTAKSKQITIGGIPVSVYLVTDEGEYRWSMRQASRAVGYGDSWLRDTLRAESNALVRLKEYGFENDIIEVAGRGFIETHLISTRDFMSIVLYAALIGGKKQAAALLVASMQETLERRADYAFGIIRDEDEYIQKFEYRYASIILNKTLREAIGDWIQDSDKTTIDDYIKEHRLRGGQRAIYTRTLGEIYQVIFGKYKKEINRDLDVAEYRTPKDSVHVTQLQRIAQIEDLAAKYIARRVLKPIEAVREAAEVLMIDIEQPKLGDRVTRTDVHKVLKAKSS</sequence>